<evidence type="ECO:0000256" key="8">
    <source>
        <dbReference type="ARBA" id="ARBA00022801"/>
    </source>
</evidence>
<dbReference type="Pfam" id="PF08282">
    <property type="entry name" value="Hydrolase_3"/>
    <property type="match status" value="1"/>
</dbReference>
<dbReference type="EC" id="3.1.3.45" evidence="5 11"/>
<dbReference type="RefSeq" id="WP_273132135.1">
    <property type="nucleotide sequence ID" value="NZ_VMRX01000005.1"/>
</dbReference>
<dbReference type="InterPro" id="IPR023214">
    <property type="entry name" value="HAD_sf"/>
</dbReference>
<proteinExistence type="inferred from homology"/>
<dbReference type="SFLD" id="SFLDG01136">
    <property type="entry name" value="C1.6:_Phosphoserine_Phosphatas"/>
    <property type="match status" value="1"/>
</dbReference>
<dbReference type="Proteomes" id="UP000319142">
    <property type="component" value="Unassembled WGS sequence"/>
</dbReference>
<dbReference type="InterPro" id="IPR050793">
    <property type="entry name" value="CMP-NeuNAc_synthase"/>
</dbReference>
<evidence type="ECO:0000313" key="14">
    <source>
        <dbReference type="Proteomes" id="UP000319142"/>
    </source>
</evidence>
<dbReference type="GO" id="GO:0019143">
    <property type="term" value="F:3-deoxy-manno-octulosonate-8-phosphatase activity"/>
    <property type="evidence" value="ECO:0007669"/>
    <property type="project" value="UniProtKB-UniRule"/>
</dbReference>
<dbReference type="GO" id="GO:0008781">
    <property type="term" value="F:N-acylneuraminate cytidylyltransferase activity"/>
    <property type="evidence" value="ECO:0007669"/>
    <property type="project" value="TreeGrafter"/>
</dbReference>
<comment type="catalytic activity">
    <reaction evidence="1 11">
        <text>3-deoxy-alpha-D-manno-2-octulosonate-8-phosphate + H2O = 3-deoxy-alpha-D-manno-oct-2-ulosonate + phosphate</text>
        <dbReference type="Rhea" id="RHEA:11500"/>
        <dbReference type="ChEBI" id="CHEBI:15377"/>
        <dbReference type="ChEBI" id="CHEBI:43474"/>
        <dbReference type="ChEBI" id="CHEBI:85985"/>
        <dbReference type="ChEBI" id="CHEBI:85986"/>
        <dbReference type="EC" id="3.1.3.45"/>
    </reaction>
</comment>
<dbReference type="GO" id="GO:0046872">
    <property type="term" value="F:metal ion binding"/>
    <property type="evidence" value="ECO:0007669"/>
    <property type="project" value="UniProtKB-UniRule"/>
</dbReference>
<dbReference type="SUPFAM" id="SSF56784">
    <property type="entry name" value="HAD-like"/>
    <property type="match status" value="1"/>
</dbReference>
<evidence type="ECO:0000256" key="7">
    <source>
        <dbReference type="ARBA" id="ARBA00022723"/>
    </source>
</evidence>
<feature type="binding site" evidence="12">
    <location>
        <position position="31"/>
    </location>
    <ligand>
        <name>substrate</name>
    </ligand>
</feature>
<evidence type="ECO:0000256" key="2">
    <source>
        <dbReference type="ARBA" id="ARBA00001946"/>
    </source>
</evidence>
<dbReference type="SFLD" id="SFLDG01138">
    <property type="entry name" value="C1.6.2:_Deoxy-d-mannose-octulo"/>
    <property type="match status" value="1"/>
</dbReference>
<sequence>MTGMVHPLQNQWDDALKAKAAAIRLVAFDVDGIMSDGRLYFSAGGDELKTFNILDGLGLKQLMHAGITVAVITGRRSPLTEKRMNDLGISHLMQGREDKRVALQELVADMDITAGQIGYMGDDLPDLPALQYAGLGISVPNGHWLVRRHADYCTQAAGGQGAVREACELILWAQGQLENTLAPYLAESQDDRA</sequence>
<dbReference type="GO" id="GO:0009103">
    <property type="term" value="P:lipopolysaccharide biosynthetic process"/>
    <property type="evidence" value="ECO:0007669"/>
    <property type="project" value="UniProtKB-UniRule"/>
</dbReference>
<keyword evidence="11" id="KW-0448">Lipopolysaccharide biosynthesis</keyword>
<evidence type="ECO:0000256" key="12">
    <source>
        <dbReference type="PIRSR" id="PIRSR006118-2"/>
    </source>
</evidence>
<evidence type="ECO:0000256" key="3">
    <source>
        <dbReference type="ARBA" id="ARBA00005893"/>
    </source>
</evidence>
<accession>A0A558BG28</accession>
<gene>
    <name evidence="13" type="ORF">FHK81_03000</name>
</gene>
<dbReference type="SFLD" id="SFLDS00003">
    <property type="entry name" value="Haloacid_Dehalogenase"/>
    <property type="match status" value="1"/>
</dbReference>
<comment type="similarity">
    <text evidence="3 11">Belongs to the KdsC family.</text>
</comment>
<dbReference type="NCBIfam" id="TIGR01670">
    <property type="entry name" value="KdsC-phosphatas"/>
    <property type="match status" value="1"/>
</dbReference>
<evidence type="ECO:0000256" key="5">
    <source>
        <dbReference type="ARBA" id="ARBA00013066"/>
    </source>
</evidence>
<dbReference type="PIRSF" id="PIRSF006118">
    <property type="entry name" value="KDO8-P_Ptase"/>
    <property type="match status" value="1"/>
</dbReference>
<comment type="cofactor">
    <cofactor evidence="2 11 12">
        <name>Mg(2+)</name>
        <dbReference type="ChEBI" id="CHEBI:18420"/>
    </cofactor>
</comment>
<name>A0A558BG28_9GAMM</name>
<evidence type="ECO:0000256" key="10">
    <source>
        <dbReference type="ARBA" id="ARBA00031051"/>
    </source>
</evidence>
<evidence type="ECO:0000256" key="1">
    <source>
        <dbReference type="ARBA" id="ARBA00000898"/>
    </source>
</evidence>
<evidence type="ECO:0000256" key="9">
    <source>
        <dbReference type="ARBA" id="ARBA00022842"/>
    </source>
</evidence>
<comment type="function">
    <text evidence="11">Catalyzes the hydrolysis of 3-deoxy-D-manno-octulosonate 8-phosphate (KDO 8-P) to 3-deoxy-D-manno-octulosonate (KDO) and inorganic phosphate.</text>
</comment>
<dbReference type="InterPro" id="IPR010023">
    <property type="entry name" value="KdsC_fam"/>
</dbReference>
<feature type="binding site" evidence="12">
    <location>
        <position position="122"/>
    </location>
    <ligand>
        <name>Mg(2+)</name>
        <dbReference type="ChEBI" id="CHEBI:18420"/>
    </ligand>
</feature>
<evidence type="ECO:0000256" key="6">
    <source>
        <dbReference type="ARBA" id="ARBA00020092"/>
    </source>
</evidence>
<dbReference type="PANTHER" id="PTHR21485:SF3">
    <property type="entry name" value="N-ACYLNEURAMINATE CYTIDYLYLTRANSFERASE"/>
    <property type="match status" value="1"/>
</dbReference>
<feature type="binding site" evidence="12">
    <location>
        <position position="29"/>
    </location>
    <ligand>
        <name>Mg(2+)</name>
        <dbReference type="ChEBI" id="CHEBI:18420"/>
    </ligand>
</feature>
<comment type="subunit">
    <text evidence="4 11">Homotetramer.</text>
</comment>
<dbReference type="CDD" id="cd01630">
    <property type="entry name" value="HAD_KDO-like"/>
    <property type="match status" value="1"/>
</dbReference>
<keyword evidence="9 11" id="KW-0460">Magnesium</keyword>
<dbReference type="InterPro" id="IPR036412">
    <property type="entry name" value="HAD-like_sf"/>
</dbReference>
<evidence type="ECO:0000313" key="13">
    <source>
        <dbReference type="EMBL" id="TVT35463.1"/>
    </source>
</evidence>
<dbReference type="EMBL" id="VMRX01000005">
    <property type="protein sequence ID" value="TVT35463.1"/>
    <property type="molecule type" value="Genomic_DNA"/>
</dbReference>
<dbReference type="FunFam" id="3.40.50.1000:FF:000029">
    <property type="entry name" value="3-deoxy-D-manno-octulosonate 8-phosphate phosphatase KdsC"/>
    <property type="match status" value="1"/>
</dbReference>
<protein>
    <recommendedName>
        <fullName evidence="6 11">3-deoxy-D-manno-octulosonate 8-phosphate phosphatase KdsC</fullName>
        <ecNumber evidence="5 11">3.1.3.45</ecNumber>
    </recommendedName>
    <alternativeName>
        <fullName evidence="10 11">KDO 8-P phosphatase</fullName>
    </alternativeName>
</protein>
<dbReference type="Gene3D" id="3.40.50.1000">
    <property type="entry name" value="HAD superfamily/HAD-like"/>
    <property type="match status" value="1"/>
</dbReference>
<reference evidence="13 14" key="1">
    <citation type="submission" date="2019-07" db="EMBL/GenBank/DDBJ databases">
        <title>The pathways for chlorine oxyanion respiration interact through the shared metabolite chlorate.</title>
        <authorList>
            <person name="Barnum T.P."/>
            <person name="Cheng Y."/>
            <person name="Hill K.A."/>
            <person name="Lucas L.N."/>
            <person name="Carlson H.K."/>
            <person name="Coates J.D."/>
        </authorList>
    </citation>
    <scope>NUCLEOTIDE SEQUENCE [LARGE SCALE GENOMIC DNA]</scope>
    <source>
        <strain evidence="13">UCB</strain>
    </source>
</reference>
<keyword evidence="7 11" id="KW-0479">Metal-binding</keyword>
<evidence type="ECO:0000256" key="11">
    <source>
        <dbReference type="PIRNR" id="PIRNR006118"/>
    </source>
</evidence>
<comment type="caution">
    <text evidence="13">The sequence shown here is derived from an EMBL/GenBank/DDBJ whole genome shotgun (WGS) entry which is preliminary data.</text>
</comment>
<dbReference type="AlphaFoldDB" id="A0A558BG28"/>
<dbReference type="PANTHER" id="PTHR21485">
    <property type="entry name" value="HAD SUPERFAMILY MEMBERS CMAS AND KDSC"/>
    <property type="match status" value="1"/>
</dbReference>
<organism evidence="13 14">
    <name type="scientific">Marinobacter vinifirmus</name>
    <dbReference type="NCBI Taxonomy" id="355591"/>
    <lineage>
        <taxon>Bacteria</taxon>
        <taxon>Pseudomonadati</taxon>
        <taxon>Pseudomonadota</taxon>
        <taxon>Gammaproteobacteria</taxon>
        <taxon>Pseudomonadales</taxon>
        <taxon>Marinobacteraceae</taxon>
        <taxon>Marinobacter</taxon>
    </lineage>
</organism>
<keyword evidence="8 11" id="KW-0378">Hydrolase</keyword>
<evidence type="ECO:0000256" key="4">
    <source>
        <dbReference type="ARBA" id="ARBA00011881"/>
    </source>
</evidence>